<organism evidence="1">
    <name type="scientific">Salmonella enteritidis</name>
    <dbReference type="NCBI Taxonomy" id="149539"/>
    <lineage>
        <taxon>Bacteria</taxon>
        <taxon>Pseudomonadati</taxon>
        <taxon>Pseudomonadota</taxon>
        <taxon>Gammaproteobacteria</taxon>
        <taxon>Enterobacterales</taxon>
        <taxon>Enterobacteriaceae</taxon>
        <taxon>Salmonella</taxon>
    </lineage>
</organism>
<proteinExistence type="predicted"/>
<comment type="caution">
    <text evidence="1">The sequence shown here is derived from an EMBL/GenBank/DDBJ whole genome shotgun (WGS) entry which is preliminary data.</text>
</comment>
<dbReference type="EMBL" id="DAASZA010000026">
    <property type="protein sequence ID" value="HAE7613905.1"/>
    <property type="molecule type" value="Genomic_DNA"/>
</dbReference>
<protein>
    <submittedName>
        <fullName evidence="1">Uncharacterized protein</fullName>
    </submittedName>
</protein>
<name>A0A736JB06_SALEN</name>
<reference evidence="1" key="1">
    <citation type="journal article" date="2018" name="Genome Biol.">
        <title>SKESA: strategic k-mer extension for scrupulous assemblies.</title>
        <authorList>
            <person name="Souvorov A."/>
            <person name="Agarwala R."/>
            <person name="Lipman D.J."/>
        </authorList>
    </citation>
    <scope>NUCLEOTIDE SEQUENCE</scope>
    <source>
        <strain evidence="1">MB760</strain>
    </source>
</reference>
<dbReference type="AlphaFoldDB" id="A0A736JB06"/>
<accession>A0A736JB06</accession>
<sequence length="56" mass="6025">MNATVFIDDPADAEKRGGISGKIINGIMNEMSFILLDYATDKSLPGRLIQVIAKGD</sequence>
<evidence type="ECO:0000313" key="1">
    <source>
        <dbReference type="EMBL" id="HAE7613905.1"/>
    </source>
</evidence>
<gene>
    <name evidence="1" type="ORF">GNA89_003946</name>
</gene>
<reference evidence="1" key="2">
    <citation type="submission" date="2018-07" db="EMBL/GenBank/DDBJ databases">
        <authorList>
            <consortium name="NCBI Pathogen Detection Project"/>
        </authorList>
    </citation>
    <scope>NUCLEOTIDE SEQUENCE</scope>
    <source>
        <strain evidence="1">MB760</strain>
    </source>
</reference>